<evidence type="ECO:0000256" key="1">
    <source>
        <dbReference type="ARBA" id="ARBA00004496"/>
    </source>
</evidence>
<accession>A0A2V0P5G8</accession>
<dbReference type="SUPFAM" id="SSF52833">
    <property type="entry name" value="Thioredoxin-like"/>
    <property type="match status" value="1"/>
</dbReference>
<evidence type="ECO:0000256" key="5">
    <source>
        <dbReference type="ARBA" id="ARBA00023849"/>
    </source>
</evidence>
<comment type="caution">
    <text evidence="8">The sequence shown here is derived from an EMBL/GenBank/DDBJ whole genome shotgun (WGS) entry which is preliminary data.</text>
</comment>
<evidence type="ECO:0000256" key="2">
    <source>
        <dbReference type="ARBA" id="ARBA00022490"/>
    </source>
</evidence>
<name>A0A2V0P5G8_9CHLO</name>
<dbReference type="Pfam" id="PF13911">
    <property type="entry name" value="AhpC-TSA_2"/>
    <property type="match status" value="1"/>
</dbReference>
<evidence type="ECO:0000256" key="3">
    <source>
        <dbReference type="ARBA" id="ARBA00023284"/>
    </source>
</evidence>
<dbReference type="EMBL" id="BDRX01000060">
    <property type="protein sequence ID" value="GBF95114.1"/>
    <property type="molecule type" value="Genomic_DNA"/>
</dbReference>
<reference evidence="8 9" key="1">
    <citation type="journal article" date="2018" name="Sci. Rep.">
        <title>Raphidocelis subcapitata (=Pseudokirchneriella subcapitata) provides an insight into genome evolution and environmental adaptations in the Sphaeropleales.</title>
        <authorList>
            <person name="Suzuki S."/>
            <person name="Yamaguchi H."/>
            <person name="Nakajima N."/>
            <person name="Kawachi M."/>
        </authorList>
    </citation>
    <scope>NUCLEOTIDE SEQUENCE [LARGE SCALE GENOMIC DNA]</scope>
    <source>
        <strain evidence="8 9">NIES-35</strain>
    </source>
</reference>
<dbReference type="InterPro" id="IPR036249">
    <property type="entry name" value="Thioredoxin-like_sf"/>
</dbReference>
<keyword evidence="3" id="KW-0676">Redox-active center</keyword>
<dbReference type="Proteomes" id="UP000247498">
    <property type="component" value="Unassembled WGS sequence"/>
</dbReference>
<dbReference type="InParanoid" id="A0A2V0P5G8"/>
<evidence type="ECO:0000256" key="4">
    <source>
        <dbReference type="ARBA" id="ARBA00023787"/>
    </source>
</evidence>
<evidence type="ECO:0000256" key="6">
    <source>
        <dbReference type="ARBA" id="ARBA00032058"/>
    </source>
</evidence>
<gene>
    <name evidence="8" type="ORF">Rsub_07698</name>
</gene>
<organism evidence="8 9">
    <name type="scientific">Raphidocelis subcapitata</name>
    <dbReference type="NCBI Taxonomy" id="307507"/>
    <lineage>
        <taxon>Eukaryota</taxon>
        <taxon>Viridiplantae</taxon>
        <taxon>Chlorophyta</taxon>
        <taxon>core chlorophytes</taxon>
        <taxon>Chlorophyceae</taxon>
        <taxon>CS clade</taxon>
        <taxon>Sphaeropleales</taxon>
        <taxon>Selenastraceae</taxon>
        <taxon>Raphidocelis</taxon>
    </lineage>
</organism>
<comment type="similarity">
    <text evidence="4">Belongs to the peroxiredoxin-like PRXL2 family. PRXL2A subfamily.</text>
</comment>
<keyword evidence="2" id="KW-0963">Cytoplasm</keyword>
<evidence type="ECO:0000313" key="8">
    <source>
        <dbReference type="EMBL" id="GBF95114.1"/>
    </source>
</evidence>
<evidence type="ECO:0000313" key="9">
    <source>
        <dbReference type="Proteomes" id="UP000247498"/>
    </source>
</evidence>
<dbReference type="Gene3D" id="3.40.30.10">
    <property type="entry name" value="Glutaredoxin"/>
    <property type="match status" value="1"/>
</dbReference>
<dbReference type="GO" id="GO:0005737">
    <property type="term" value="C:cytoplasm"/>
    <property type="evidence" value="ECO:0007669"/>
    <property type="project" value="UniProtKB-SubCell"/>
</dbReference>
<dbReference type="InterPro" id="IPR032801">
    <property type="entry name" value="PXL2A/B/C"/>
</dbReference>
<dbReference type="PANTHER" id="PTHR28630:SF31">
    <property type="entry name" value="PEROXIREDOXIN-LIKE 2A"/>
    <property type="match status" value="1"/>
</dbReference>
<dbReference type="OrthoDB" id="40334at2759"/>
<proteinExistence type="inferred from homology"/>
<protein>
    <recommendedName>
        <fullName evidence="5">Peroxiredoxin-like 2A</fullName>
    </recommendedName>
    <alternativeName>
        <fullName evidence="7">Peroxiredoxin-like 2 activated in M-CSF stimulated monocytes</fullName>
    </alternativeName>
    <alternativeName>
        <fullName evidence="6">Redox-regulatory protein FAM213A</fullName>
    </alternativeName>
</protein>
<dbReference type="AlphaFoldDB" id="A0A2V0P5G8"/>
<comment type="subcellular location">
    <subcellularLocation>
        <location evidence="1">Cytoplasm</location>
    </subcellularLocation>
</comment>
<dbReference type="PANTHER" id="PTHR28630">
    <property type="match status" value="1"/>
</dbReference>
<evidence type="ECO:0000256" key="7">
    <source>
        <dbReference type="ARBA" id="ARBA00032129"/>
    </source>
</evidence>
<sequence length="195" mass="20779">MAGVAKSLPGLSSIAGAVLRSRGGEEVRAATLWAKQPVLFFVLRRPGCVLCRDTAKKVYGARGAFEAAGVRLACVAHEWLPAEIAAFNTDDYWPGEVYLDADKAFYKAFSEDGKSVRRQSALTLLNPLNSAWGRIMAARKNVADHNTTGDGTVLGGLLLVRAGEGGVAYAHAEKTFGEFPEIEQVLADVKAALGQ</sequence>
<keyword evidence="9" id="KW-1185">Reference proteome</keyword>